<dbReference type="AlphaFoldDB" id="A0A4Z1ETJ9"/>
<gene>
    <name evidence="2" type="ORF">BTUL_0038g00040</name>
</gene>
<feature type="region of interest" description="Disordered" evidence="1">
    <location>
        <begin position="28"/>
        <end position="49"/>
    </location>
</feature>
<sequence>MCAAFPDPYTKLNTFDHCSSAAVRRHEFSNEINSNPDPKPSANIKPGEAKCDSMMGRDDRYMTQIWGKPEEGLLLPVMPPSRMVGARYWRVRAEYAPISTNI</sequence>
<dbReference type="Proteomes" id="UP000297777">
    <property type="component" value="Unassembled WGS sequence"/>
</dbReference>
<protein>
    <submittedName>
        <fullName evidence="2">Uncharacterized protein</fullName>
    </submittedName>
</protein>
<keyword evidence="3" id="KW-1185">Reference proteome</keyword>
<evidence type="ECO:0000256" key="1">
    <source>
        <dbReference type="SAM" id="MobiDB-lite"/>
    </source>
</evidence>
<name>A0A4Z1ETJ9_9HELO</name>
<organism evidence="2 3">
    <name type="scientific">Botrytis tulipae</name>
    <dbReference type="NCBI Taxonomy" id="87230"/>
    <lineage>
        <taxon>Eukaryota</taxon>
        <taxon>Fungi</taxon>
        <taxon>Dikarya</taxon>
        <taxon>Ascomycota</taxon>
        <taxon>Pezizomycotina</taxon>
        <taxon>Leotiomycetes</taxon>
        <taxon>Helotiales</taxon>
        <taxon>Sclerotiniaceae</taxon>
        <taxon>Botrytis</taxon>
    </lineage>
</organism>
<proteinExistence type="predicted"/>
<dbReference type="EMBL" id="PQXH01000038">
    <property type="protein sequence ID" value="TGO15575.1"/>
    <property type="molecule type" value="Genomic_DNA"/>
</dbReference>
<comment type="caution">
    <text evidence="2">The sequence shown here is derived from an EMBL/GenBank/DDBJ whole genome shotgun (WGS) entry which is preliminary data.</text>
</comment>
<evidence type="ECO:0000313" key="2">
    <source>
        <dbReference type="EMBL" id="TGO15575.1"/>
    </source>
</evidence>
<evidence type="ECO:0000313" key="3">
    <source>
        <dbReference type="Proteomes" id="UP000297777"/>
    </source>
</evidence>
<accession>A0A4Z1ETJ9</accession>
<reference evidence="2 3" key="1">
    <citation type="submission" date="2017-12" db="EMBL/GenBank/DDBJ databases">
        <title>Comparative genomics of Botrytis spp.</title>
        <authorList>
            <person name="Valero-Jimenez C.A."/>
            <person name="Tapia P."/>
            <person name="Veloso J."/>
            <person name="Silva-Moreno E."/>
            <person name="Staats M."/>
            <person name="Valdes J.H."/>
            <person name="Van Kan J.A.L."/>
        </authorList>
    </citation>
    <scope>NUCLEOTIDE SEQUENCE [LARGE SCALE GENOMIC DNA]</scope>
    <source>
        <strain evidence="2 3">Bt9001</strain>
    </source>
</reference>